<feature type="compositionally biased region" description="Basic and acidic residues" evidence="1">
    <location>
        <begin position="360"/>
        <end position="384"/>
    </location>
</feature>
<gene>
    <name evidence="3" type="ORF">OESDEN_11919</name>
</gene>
<dbReference type="AlphaFoldDB" id="A0A0B1STK7"/>
<evidence type="ECO:0000256" key="1">
    <source>
        <dbReference type="SAM" id="MobiDB-lite"/>
    </source>
</evidence>
<dbReference type="InterPro" id="IPR038336">
    <property type="entry name" value="NET_sf"/>
</dbReference>
<feature type="compositionally biased region" description="Low complexity" evidence="1">
    <location>
        <begin position="415"/>
        <end position="434"/>
    </location>
</feature>
<protein>
    <recommendedName>
        <fullName evidence="2">NET domain-containing protein</fullName>
    </recommendedName>
</protein>
<feature type="compositionally biased region" description="Basic residues" evidence="1">
    <location>
        <begin position="54"/>
        <end position="69"/>
    </location>
</feature>
<name>A0A0B1STK7_OESDE</name>
<accession>A0A0B1STK7</accession>
<feature type="domain" description="NET" evidence="2">
    <location>
        <begin position="249"/>
        <end position="310"/>
    </location>
</feature>
<proteinExistence type="predicted"/>
<dbReference type="Gene3D" id="1.20.1270.220">
    <property type="match status" value="1"/>
</dbReference>
<feature type="region of interest" description="Disordered" evidence="1">
    <location>
        <begin position="45"/>
        <end position="69"/>
    </location>
</feature>
<evidence type="ECO:0000313" key="3">
    <source>
        <dbReference type="EMBL" id="KHJ88289.1"/>
    </source>
</evidence>
<sequence length="440" mass="48895">MEYAPEDHTTVTNERSESPFFDNNFVKAELLMPMEERRSFFEIPQSATPVSSSHPKKSRKQKVKTGARRNARKICMNPLDESLAEDSLAILHAFEELWVYMPLDPELPLEPADSEGLDEEEKKVYAMLTAVTNNIKKCQFYGNQLSLCVKRVNEIREAQRLAALEGKTAPDLPSILKTDMDAIAEKLRPYITIPTDLLAKGSEGDNQWIMALAPVAPELMKILEITEEQIASALSPNEQQNDSDDGILLSAEEQEKLAKDIEKLSDDDKVTVLDIIATDENVEWTANGEDVQIELTNAKPSTFRKVVDCVAKLLQRQLSVQSSDGTEAPAAEPAEVKTKNPASTPGKRASTSSKPPAKRRQTEPHRRKAIDIEARKRELVEGIKKLGGTGTTRPIRRKVPYIPPSVGVRTSYRRSSSSSSETTTSTESWSSGSESEVDQE</sequence>
<dbReference type="InterPro" id="IPR027353">
    <property type="entry name" value="NET_dom"/>
</dbReference>
<organism evidence="3 4">
    <name type="scientific">Oesophagostomum dentatum</name>
    <name type="common">Nodular worm</name>
    <dbReference type="NCBI Taxonomy" id="61180"/>
    <lineage>
        <taxon>Eukaryota</taxon>
        <taxon>Metazoa</taxon>
        <taxon>Ecdysozoa</taxon>
        <taxon>Nematoda</taxon>
        <taxon>Chromadorea</taxon>
        <taxon>Rhabditida</taxon>
        <taxon>Rhabditina</taxon>
        <taxon>Rhabditomorpha</taxon>
        <taxon>Strongyloidea</taxon>
        <taxon>Strongylidae</taxon>
        <taxon>Oesophagostomum</taxon>
    </lineage>
</organism>
<keyword evidence="4" id="KW-1185">Reference proteome</keyword>
<evidence type="ECO:0000259" key="2">
    <source>
        <dbReference type="Pfam" id="PF17035"/>
    </source>
</evidence>
<evidence type="ECO:0000313" key="4">
    <source>
        <dbReference type="Proteomes" id="UP000053660"/>
    </source>
</evidence>
<dbReference type="Pfam" id="PF17035">
    <property type="entry name" value="BET"/>
    <property type="match status" value="1"/>
</dbReference>
<dbReference type="EMBL" id="KN556115">
    <property type="protein sequence ID" value="KHJ88289.1"/>
    <property type="molecule type" value="Genomic_DNA"/>
</dbReference>
<feature type="region of interest" description="Disordered" evidence="1">
    <location>
        <begin position="319"/>
        <end position="440"/>
    </location>
</feature>
<reference evidence="3 4" key="1">
    <citation type="submission" date="2014-03" db="EMBL/GenBank/DDBJ databases">
        <title>Draft genome of the hookworm Oesophagostomum dentatum.</title>
        <authorList>
            <person name="Mitreva M."/>
        </authorList>
    </citation>
    <scope>NUCLEOTIDE SEQUENCE [LARGE SCALE GENOMIC DNA]</scope>
    <source>
        <strain evidence="3 4">OD-Hann</strain>
    </source>
</reference>
<dbReference type="Proteomes" id="UP000053660">
    <property type="component" value="Unassembled WGS sequence"/>
</dbReference>
<dbReference type="OrthoDB" id="5876151at2759"/>